<evidence type="ECO:0000313" key="6">
    <source>
        <dbReference type="Proteomes" id="UP000434276"/>
    </source>
</evidence>
<evidence type="ECO:0000313" key="4">
    <source>
        <dbReference type="EMBL" id="VYS60390.1"/>
    </source>
</evidence>
<evidence type="ECO:0000313" key="5">
    <source>
        <dbReference type="Proteomes" id="UP000426265"/>
    </source>
</evidence>
<gene>
    <name evidence="1" type="ordered locus">At3g54550</name>
    <name evidence="4" type="ORF">AN1_LOCUS15826</name>
    <name evidence="3" type="ORF">AT9943_LOCUS13619</name>
    <name evidence="2" type="ORF">C24_LOCUS15710</name>
</gene>
<accession>A0A654FGM0</accession>
<dbReference type="OMA" id="VCLRRMV"/>
<dbReference type="ExpressionAtlas" id="A0A654FGM0">
    <property type="expression patterns" value="baseline and differential"/>
</dbReference>
<dbReference type="PANTHER" id="PTHR31579:SF14">
    <property type="entry name" value="RNA POLYMERASE SUBUNIT BETA-BETA PROTEIN, PUTATIVE (DUF506)-RELATED"/>
    <property type="match status" value="1"/>
</dbReference>
<dbReference type="KEGG" id="ath:AT3G54550"/>
<dbReference type="Pfam" id="PF04720">
    <property type="entry name" value="PDDEXK_6"/>
    <property type="match status" value="1"/>
</dbReference>
<dbReference type="Proteomes" id="UP000426265">
    <property type="component" value="Unassembled WGS sequence"/>
</dbReference>
<dbReference type="OrthoDB" id="691424at2759"/>
<protein>
    <submittedName>
        <fullName evidence="3">(thale cress) hypothetical protein</fullName>
    </submittedName>
</protein>
<dbReference type="AlphaFoldDB" id="A0A654FGM0"/>
<evidence type="ECO:0000313" key="2">
    <source>
        <dbReference type="EMBL" id="CAA0386377.1"/>
    </source>
</evidence>
<dbReference type="EMBL" id="LR881468">
    <property type="protein sequence ID" value="CAD5325808.1"/>
    <property type="molecule type" value="Genomic_DNA"/>
</dbReference>
<dbReference type="PANTHER" id="PTHR31579">
    <property type="entry name" value="OS03G0796600 PROTEIN"/>
    <property type="match status" value="1"/>
</dbReference>
<dbReference type="NCBIfam" id="TIGR01615">
    <property type="entry name" value="A_thal_3542"/>
    <property type="match status" value="1"/>
</dbReference>
<reference evidence="3 7" key="2">
    <citation type="submission" date="2020-09" db="EMBL/GenBank/DDBJ databases">
        <authorList>
            <person name="Ashkenazy H."/>
        </authorList>
    </citation>
    <scope>NUCLEOTIDE SEQUENCE [LARGE SCALE GENOMIC DNA]</scope>
    <source>
        <strain evidence="7">cv. Cdm-0</strain>
    </source>
</reference>
<evidence type="ECO:0000313" key="3">
    <source>
        <dbReference type="EMBL" id="CAD5325808.1"/>
    </source>
</evidence>
<dbReference type="InterPro" id="IPR006502">
    <property type="entry name" value="PDDEXK-like"/>
</dbReference>
<proteinExistence type="predicted"/>
<dbReference type="Proteomes" id="UP000516314">
    <property type="component" value="Chromosome 3"/>
</dbReference>
<dbReference type="RefSeq" id="NP_191018.1">
    <property type="nucleotide sequence ID" value="NM_115312.1"/>
</dbReference>
<name>A0A654FGM0_ARATH</name>
<dbReference type="EMBL" id="CACRSJ010000106">
    <property type="protein sequence ID" value="VYS60390.1"/>
    <property type="molecule type" value="Genomic_DNA"/>
</dbReference>
<sequence>MPFRSKVQPININGVGMRQAPRSRLKRLFERPFSLKNLAGVDSSLSRENSEEIEPSSVCLRRMVQNYIEDPDSEKQSKCIVRNRCNCFSGSGTDSSDEDDEESSSSRRVLRSLKSLLLCANVSERDLETKTTEIVEREVEDKSRLKNVVDELVALGYDAAICKSRWEKSKTKSYCVPAGDYEYLDVNIGGERVLIDFDFQSKFEIARSSETYESISKTLPYVFVGQVDRLTKVVVFLSKAAKTSFRKKGLFMPPWRRAEYLLTKWVSQYDRTKQTQGETSGQAGVVHP</sequence>
<organism evidence="4 5">
    <name type="scientific">Arabidopsis thaliana</name>
    <name type="common">Mouse-ear cress</name>
    <dbReference type="NCBI Taxonomy" id="3702"/>
    <lineage>
        <taxon>Eukaryota</taxon>
        <taxon>Viridiplantae</taxon>
        <taxon>Streptophyta</taxon>
        <taxon>Embryophyta</taxon>
        <taxon>Tracheophyta</taxon>
        <taxon>Spermatophyta</taxon>
        <taxon>Magnoliopsida</taxon>
        <taxon>eudicotyledons</taxon>
        <taxon>Gunneridae</taxon>
        <taxon>Pentapetalae</taxon>
        <taxon>rosids</taxon>
        <taxon>malvids</taxon>
        <taxon>Brassicales</taxon>
        <taxon>Brassicaceae</taxon>
        <taxon>Camelineae</taxon>
        <taxon>Arabidopsis</taxon>
    </lineage>
</organism>
<evidence type="ECO:0000313" key="7">
    <source>
        <dbReference type="Proteomes" id="UP000516314"/>
    </source>
</evidence>
<reference evidence="4 5" key="1">
    <citation type="submission" date="2019-11" db="EMBL/GenBank/DDBJ databases">
        <authorList>
            <person name="Jiao W.-B."/>
            <person name="Schneeberger K."/>
        </authorList>
    </citation>
    <scope>NUCLEOTIDE SEQUENCE [LARGE SCALE GENOMIC DNA]</scope>
    <source>
        <strain evidence="5">cv. An-1</strain>
        <strain evidence="6">cv. C24</strain>
    </source>
</reference>
<dbReference type="Proteomes" id="UP000434276">
    <property type="component" value="Unassembled WGS sequence"/>
</dbReference>
<evidence type="ECO:0000313" key="1">
    <source>
        <dbReference type="Araport" id="AT3G54550"/>
    </source>
</evidence>
<dbReference type="GeneID" id="824620"/>
<dbReference type="EMBL" id="CACSHJ010000089">
    <property type="protein sequence ID" value="CAA0386377.1"/>
    <property type="molecule type" value="Genomic_DNA"/>
</dbReference>
<dbReference type="Araport" id="AT3G54550"/>